<gene>
    <name evidence="8" type="ORF">GMOD_00005372</name>
</gene>
<evidence type="ECO:0000256" key="1">
    <source>
        <dbReference type="ARBA" id="ARBA00004141"/>
    </source>
</evidence>
<evidence type="ECO:0000256" key="4">
    <source>
        <dbReference type="ARBA" id="ARBA00023136"/>
    </source>
</evidence>
<dbReference type="GO" id="GO:0016020">
    <property type="term" value="C:membrane"/>
    <property type="evidence" value="ECO:0007669"/>
    <property type="project" value="UniProtKB-SubCell"/>
</dbReference>
<sequence length="362" mass="41146">MSTWQVMYLDSLRNPPPKDEPLPLANKKATMLGITLTFLVVAWFAVIFRFYVRIKIVKKFGWDDAFVLVAQLYYLEVALYVTNCGIIKLALLFQYLRIFRAGRMRIVCIGLLVVVALWCIGFSITAWFPCFPVAGYWDRALNPRCYGFGFGNLDGFVNIYTAQAATNMVLDMAIFLTPMILFRTPNLRLKNVMAMAGVFAFGAVVVGTSVYRLHGIITTRGATYPYVDWTWWTPILIVLSCSEIDLAVICASMPIFWPILEKSFNSIFVSYEVQVVEERILDYGAQYELEHTKTLEKERTGTSIKSDGTSTRELTYDDDDDAHTRVVVPPQFTVGADPTYEQIASQGFVTNIETKRPPKWQL</sequence>
<organism evidence="8 9">
    <name type="scientific">Pyrenophora seminiperda CCB06</name>
    <dbReference type="NCBI Taxonomy" id="1302712"/>
    <lineage>
        <taxon>Eukaryota</taxon>
        <taxon>Fungi</taxon>
        <taxon>Dikarya</taxon>
        <taxon>Ascomycota</taxon>
        <taxon>Pezizomycotina</taxon>
        <taxon>Dothideomycetes</taxon>
        <taxon>Pleosporomycetidae</taxon>
        <taxon>Pleosporales</taxon>
        <taxon>Pleosporineae</taxon>
        <taxon>Pleosporaceae</taxon>
        <taxon>Pyrenophora</taxon>
    </lineage>
</organism>
<comment type="similarity">
    <text evidence="5">Belongs to the SAT4 family.</text>
</comment>
<evidence type="ECO:0000256" key="2">
    <source>
        <dbReference type="ARBA" id="ARBA00022692"/>
    </source>
</evidence>
<evidence type="ECO:0000256" key="3">
    <source>
        <dbReference type="ARBA" id="ARBA00022989"/>
    </source>
</evidence>
<evidence type="ECO:0000256" key="6">
    <source>
        <dbReference type="SAM" id="Phobius"/>
    </source>
</evidence>
<dbReference type="Proteomes" id="UP000265663">
    <property type="component" value="Unassembled WGS sequence"/>
</dbReference>
<dbReference type="Pfam" id="PF20684">
    <property type="entry name" value="Fung_rhodopsin"/>
    <property type="match status" value="1"/>
</dbReference>
<feature type="transmembrane region" description="Helical" evidence="6">
    <location>
        <begin position="106"/>
        <end position="128"/>
    </location>
</feature>
<proteinExistence type="inferred from homology"/>
<dbReference type="InterPro" id="IPR052337">
    <property type="entry name" value="SAT4-like"/>
</dbReference>
<keyword evidence="2 6" id="KW-0812">Transmembrane</keyword>
<feature type="transmembrane region" description="Helical" evidence="6">
    <location>
        <begin position="72"/>
        <end position="94"/>
    </location>
</feature>
<dbReference type="AlphaFoldDB" id="A0A3M7LVN4"/>
<evidence type="ECO:0000259" key="7">
    <source>
        <dbReference type="Pfam" id="PF20684"/>
    </source>
</evidence>
<dbReference type="EMBL" id="KE747806">
    <property type="protein sequence ID" value="RMZ66284.1"/>
    <property type="molecule type" value="Genomic_DNA"/>
</dbReference>
<feature type="transmembrane region" description="Helical" evidence="6">
    <location>
        <begin position="31"/>
        <end position="52"/>
    </location>
</feature>
<feature type="transmembrane region" description="Helical" evidence="6">
    <location>
        <begin position="192"/>
        <end position="211"/>
    </location>
</feature>
<accession>A0A3M7LVN4</accession>
<evidence type="ECO:0000256" key="5">
    <source>
        <dbReference type="ARBA" id="ARBA00038359"/>
    </source>
</evidence>
<dbReference type="OrthoDB" id="61113at2759"/>
<reference evidence="8 9" key="1">
    <citation type="journal article" date="2014" name="PLoS ONE">
        <title>De novo Genome Assembly of the Fungal Plant Pathogen Pyrenophora semeniperda.</title>
        <authorList>
            <person name="Soliai M.M."/>
            <person name="Meyer S.E."/>
            <person name="Udall J.A."/>
            <person name="Elzinga D.E."/>
            <person name="Hermansen R.A."/>
            <person name="Bodily P.M."/>
            <person name="Hart A.A."/>
            <person name="Coleman C.E."/>
        </authorList>
    </citation>
    <scope>NUCLEOTIDE SEQUENCE [LARGE SCALE GENOMIC DNA]</scope>
    <source>
        <strain evidence="8 9">CCB06</strain>
        <tissue evidence="8">Mycelium</tissue>
    </source>
</reference>
<keyword evidence="9" id="KW-1185">Reference proteome</keyword>
<dbReference type="PANTHER" id="PTHR33048:SF47">
    <property type="entry name" value="INTEGRAL MEMBRANE PROTEIN-RELATED"/>
    <property type="match status" value="1"/>
</dbReference>
<feature type="domain" description="Rhodopsin" evidence="7">
    <location>
        <begin position="73"/>
        <end position="261"/>
    </location>
</feature>
<keyword evidence="4 6" id="KW-0472">Membrane</keyword>
<evidence type="ECO:0000313" key="9">
    <source>
        <dbReference type="Proteomes" id="UP000265663"/>
    </source>
</evidence>
<name>A0A3M7LVN4_9PLEO</name>
<dbReference type="PANTHER" id="PTHR33048">
    <property type="entry name" value="PTH11-LIKE INTEGRAL MEMBRANE PROTEIN (AFU_ORTHOLOGUE AFUA_5G11245)"/>
    <property type="match status" value="1"/>
</dbReference>
<feature type="transmembrane region" description="Helical" evidence="6">
    <location>
        <begin position="159"/>
        <end position="180"/>
    </location>
</feature>
<protein>
    <submittedName>
        <fullName evidence="8">Integral membrane</fullName>
    </submittedName>
</protein>
<evidence type="ECO:0000313" key="8">
    <source>
        <dbReference type="EMBL" id="RMZ66284.1"/>
    </source>
</evidence>
<dbReference type="InterPro" id="IPR049326">
    <property type="entry name" value="Rhodopsin_dom_fungi"/>
</dbReference>
<keyword evidence="3 6" id="KW-1133">Transmembrane helix</keyword>
<comment type="subcellular location">
    <subcellularLocation>
        <location evidence="1">Membrane</location>
        <topology evidence="1">Multi-pass membrane protein</topology>
    </subcellularLocation>
</comment>